<dbReference type="InterPro" id="IPR042197">
    <property type="entry name" value="Apaf_helical"/>
</dbReference>
<dbReference type="Gene3D" id="1.10.10.10">
    <property type="entry name" value="Winged helix-like DNA-binding domain superfamily/Winged helix DNA-binding domain"/>
    <property type="match status" value="1"/>
</dbReference>
<dbReference type="Pfam" id="PF23559">
    <property type="entry name" value="WHD_DRP"/>
    <property type="match status" value="1"/>
</dbReference>
<evidence type="ECO:0000259" key="9">
    <source>
        <dbReference type="Pfam" id="PF23559"/>
    </source>
</evidence>
<evidence type="ECO:0000259" key="8">
    <source>
        <dbReference type="Pfam" id="PF00931"/>
    </source>
</evidence>
<keyword evidence="6" id="KW-0067">ATP-binding</keyword>
<dbReference type="SUPFAM" id="SSF52540">
    <property type="entry name" value="P-loop containing nucleoside triphosphate hydrolases"/>
    <property type="match status" value="1"/>
</dbReference>
<gene>
    <name evidence="11" type="ORF">CISIN_1g038405mg</name>
</gene>
<dbReference type="GO" id="GO:0006952">
    <property type="term" value="P:defense response"/>
    <property type="evidence" value="ECO:0007669"/>
    <property type="project" value="UniProtKB-KW"/>
</dbReference>
<dbReference type="AlphaFoldDB" id="A0A067DBG2"/>
<comment type="similarity">
    <text evidence="1">Belongs to the disease resistance NB-LRR family.</text>
</comment>
<evidence type="ECO:0000313" key="11">
    <source>
        <dbReference type="EMBL" id="KDO38900.1"/>
    </source>
</evidence>
<evidence type="ECO:0000256" key="1">
    <source>
        <dbReference type="ARBA" id="ARBA00008894"/>
    </source>
</evidence>
<keyword evidence="5" id="KW-0611">Plant defense</keyword>
<dbReference type="PROSITE" id="PS51450">
    <property type="entry name" value="LRR"/>
    <property type="match status" value="1"/>
</dbReference>
<dbReference type="STRING" id="2711.A0A067DBG2"/>
<evidence type="ECO:0000256" key="7">
    <source>
        <dbReference type="SAM" id="Coils"/>
    </source>
</evidence>
<dbReference type="FunFam" id="1.10.8.430:FF:000003">
    <property type="entry name" value="Probable disease resistance protein At5g66910"/>
    <property type="match status" value="1"/>
</dbReference>
<reference evidence="11 12" key="1">
    <citation type="submission" date="2014-04" db="EMBL/GenBank/DDBJ databases">
        <authorList>
            <consortium name="International Citrus Genome Consortium"/>
            <person name="Gmitter F."/>
            <person name="Chen C."/>
            <person name="Farmerie W."/>
            <person name="Harkins T."/>
            <person name="Desany B."/>
            <person name="Mohiuddin M."/>
            <person name="Kodira C."/>
            <person name="Borodovsky M."/>
            <person name="Lomsadze A."/>
            <person name="Burns P."/>
            <person name="Jenkins J."/>
            <person name="Prochnik S."/>
            <person name="Shu S."/>
            <person name="Chapman J."/>
            <person name="Pitluck S."/>
            <person name="Schmutz J."/>
            <person name="Rokhsar D."/>
        </authorList>
    </citation>
    <scope>NUCLEOTIDE SEQUENCE</scope>
</reference>
<evidence type="ECO:0000259" key="10">
    <source>
        <dbReference type="Pfam" id="PF23598"/>
    </source>
</evidence>
<evidence type="ECO:0000256" key="6">
    <source>
        <dbReference type="ARBA" id="ARBA00022840"/>
    </source>
</evidence>
<dbReference type="PANTHER" id="PTHR33463">
    <property type="entry name" value="NB-ARC DOMAIN-CONTAINING PROTEIN-RELATED"/>
    <property type="match status" value="1"/>
</dbReference>
<keyword evidence="7" id="KW-0175">Coiled coil</keyword>
<dbReference type="Gene3D" id="1.10.8.430">
    <property type="entry name" value="Helical domain of apoptotic protease-activating factors"/>
    <property type="match status" value="1"/>
</dbReference>
<keyword evidence="2" id="KW-0433">Leucine-rich repeat</keyword>
<dbReference type="FunFam" id="1.10.10.10:FF:000322">
    <property type="entry name" value="Probable disease resistance protein At1g63360"/>
    <property type="match status" value="1"/>
</dbReference>
<dbReference type="InterPro" id="IPR055414">
    <property type="entry name" value="LRR_R13L4/SHOC2-like"/>
</dbReference>
<dbReference type="GO" id="GO:0043531">
    <property type="term" value="F:ADP binding"/>
    <property type="evidence" value="ECO:0007669"/>
    <property type="project" value="InterPro"/>
</dbReference>
<sequence length="863" mass="98643">MDCVSPILDIFTRLWDCSAAKSSYIRHLEDNLKSLSEKKSQIEDLNEDIKRRVETEEQQQQRKRKKVVEGWLNAVESEIKEVDGILQKGCQEIEKKCLGGCCTRNCYASYKIGKTVTEEISKVTLLRLEGQDFESVYFTYKLPRPPVDGMATEKTVGADSKLDEVWGCIEDQSEQTIGLYGMGGVGKITLLKKPNNKFLDVNHCFDLVIFVAVSKEGNLEKIQEVIRKKLDISDYIWNMKGEYDRAVEILISLRRKKFVLLLDDVWERLDLSKTGVSLSDCQNGSKIVFTTRSEEVCVECLSPEAALDLFRYKVGEDVFNSHPEIPTLAQAVVGECKGLPLALITIARAMSSRRSPREWQYVIDELQRNPSRFAGMGNLVFPILRFSYDNLTDDTLKTCFLYCSLFPEENNIRKDELIDLWIGEGFLSDFRSITTARNQGEYIIGSLKLACLLESGEYSEDFVKMHDVVRDMALWLASNESKILVQRSSDCTNKSADSWREDFRLSLWGSSIEYLPETPCPHLQTLLVRFTVLEIFPHRFFESMGALKVLDLSYNLDLTQLPAEMGALINLRCLNLSNTSIEELPSEIMYLKNLKILLLDGMRHFHLIPARVFSSLLSLKVFSLFSTELIELHRMPPNQTTILDELECLGNQIYEISITLGSASALFKINFSWKLCSCIKRLTIMHNLDSHSIDLRNMMHLETLNIVECSLERVDPTFNGWTNFHNLHHLSIRVCPVIRDLTWIREAPNLQFLSLVNCQALSEIIESAGSSEVAESHNYFAYLMVIDLDSLPSLKRICHGTMPFPSLQNVSVTNCPNLRELPFNFDSAKNSLVSIRGSAEWWEQLQWEDEATKHVFAAKFREL</sequence>
<dbReference type="Gene3D" id="3.80.10.10">
    <property type="entry name" value="Ribonuclease Inhibitor"/>
    <property type="match status" value="2"/>
</dbReference>
<evidence type="ECO:0000313" key="12">
    <source>
        <dbReference type="Proteomes" id="UP000027120"/>
    </source>
</evidence>
<dbReference type="EMBL" id="KK787276">
    <property type="protein sequence ID" value="KDO38900.1"/>
    <property type="molecule type" value="Genomic_DNA"/>
</dbReference>
<dbReference type="Proteomes" id="UP000027120">
    <property type="component" value="Unassembled WGS sequence"/>
</dbReference>
<name>A0A067DBG2_CITSI</name>
<dbReference type="PRINTS" id="PR00364">
    <property type="entry name" value="DISEASERSIST"/>
</dbReference>
<keyword evidence="3" id="KW-0677">Repeat</keyword>
<proteinExistence type="inferred from homology"/>
<dbReference type="FunFam" id="3.40.50.300:FF:001091">
    <property type="entry name" value="Probable disease resistance protein At1g61300"/>
    <property type="match status" value="1"/>
</dbReference>
<dbReference type="GO" id="GO:0005524">
    <property type="term" value="F:ATP binding"/>
    <property type="evidence" value="ECO:0007669"/>
    <property type="project" value="UniProtKB-KW"/>
</dbReference>
<dbReference type="SUPFAM" id="SSF52058">
    <property type="entry name" value="L domain-like"/>
    <property type="match status" value="1"/>
</dbReference>
<keyword evidence="12" id="KW-1185">Reference proteome</keyword>
<dbReference type="InterPro" id="IPR002182">
    <property type="entry name" value="NB-ARC"/>
</dbReference>
<dbReference type="Gene3D" id="3.40.50.300">
    <property type="entry name" value="P-loop containing nucleotide triphosphate hydrolases"/>
    <property type="match status" value="1"/>
</dbReference>
<accession>A0A067DBG2</accession>
<feature type="domain" description="NB-ARC" evidence="8">
    <location>
        <begin position="160"/>
        <end position="314"/>
    </location>
</feature>
<dbReference type="InterPro" id="IPR032675">
    <property type="entry name" value="LRR_dom_sf"/>
</dbReference>
<feature type="domain" description="Disease resistance R13L4/SHOC-2-like LRR" evidence="10">
    <location>
        <begin position="542"/>
        <end position="813"/>
    </location>
</feature>
<evidence type="ECO:0000256" key="3">
    <source>
        <dbReference type="ARBA" id="ARBA00022737"/>
    </source>
</evidence>
<dbReference type="Pfam" id="PF23598">
    <property type="entry name" value="LRR_14"/>
    <property type="match status" value="1"/>
</dbReference>
<dbReference type="InterPro" id="IPR050905">
    <property type="entry name" value="Plant_NBS-LRR"/>
</dbReference>
<dbReference type="PaxDb" id="2711-XP_006465454.1"/>
<evidence type="ECO:0000256" key="2">
    <source>
        <dbReference type="ARBA" id="ARBA00022614"/>
    </source>
</evidence>
<dbReference type="PANTHER" id="PTHR33463:SF220">
    <property type="entry name" value="NB-ARC DOMAIN-CONTAINING PROTEIN"/>
    <property type="match status" value="1"/>
</dbReference>
<protein>
    <submittedName>
        <fullName evidence="11">Uncharacterized protein</fullName>
    </submittedName>
</protein>
<keyword evidence="4" id="KW-0547">Nucleotide-binding</keyword>
<feature type="domain" description="Disease resistance protein winged helix" evidence="9">
    <location>
        <begin position="405"/>
        <end position="473"/>
    </location>
</feature>
<dbReference type="SMR" id="A0A067DBG2"/>
<evidence type="ECO:0000256" key="4">
    <source>
        <dbReference type="ARBA" id="ARBA00022741"/>
    </source>
</evidence>
<dbReference type="InterPro" id="IPR058922">
    <property type="entry name" value="WHD_DRP"/>
</dbReference>
<dbReference type="InterPro" id="IPR001611">
    <property type="entry name" value="Leu-rich_rpt"/>
</dbReference>
<dbReference type="Pfam" id="PF00931">
    <property type="entry name" value="NB-ARC"/>
    <property type="match status" value="1"/>
</dbReference>
<organism evidence="11 12">
    <name type="scientific">Citrus sinensis</name>
    <name type="common">Sweet orange</name>
    <name type="synonym">Citrus aurantium var. sinensis</name>
    <dbReference type="NCBI Taxonomy" id="2711"/>
    <lineage>
        <taxon>Eukaryota</taxon>
        <taxon>Viridiplantae</taxon>
        <taxon>Streptophyta</taxon>
        <taxon>Embryophyta</taxon>
        <taxon>Tracheophyta</taxon>
        <taxon>Spermatophyta</taxon>
        <taxon>Magnoliopsida</taxon>
        <taxon>eudicotyledons</taxon>
        <taxon>Gunneridae</taxon>
        <taxon>Pentapetalae</taxon>
        <taxon>rosids</taxon>
        <taxon>malvids</taxon>
        <taxon>Sapindales</taxon>
        <taxon>Rutaceae</taxon>
        <taxon>Aurantioideae</taxon>
        <taxon>Citrus</taxon>
    </lineage>
</organism>
<evidence type="ECO:0000256" key="5">
    <source>
        <dbReference type="ARBA" id="ARBA00022821"/>
    </source>
</evidence>
<feature type="coiled-coil region" evidence="7">
    <location>
        <begin position="25"/>
        <end position="66"/>
    </location>
</feature>
<dbReference type="InterPro" id="IPR036388">
    <property type="entry name" value="WH-like_DNA-bd_sf"/>
</dbReference>
<dbReference type="InterPro" id="IPR027417">
    <property type="entry name" value="P-loop_NTPase"/>
</dbReference>
<dbReference type="eggNOG" id="KOG4658">
    <property type="taxonomic scope" value="Eukaryota"/>
</dbReference>